<feature type="domain" description="Reverse transcriptase RNase H-like" evidence="9">
    <location>
        <begin position="11"/>
        <end position="105"/>
    </location>
</feature>
<gene>
    <name evidence="10" type="ORF">LTRI10_LOCUS47821</name>
</gene>
<dbReference type="PANTHER" id="PTHR33064">
    <property type="entry name" value="POL PROTEIN"/>
    <property type="match status" value="1"/>
</dbReference>
<evidence type="ECO:0000256" key="5">
    <source>
        <dbReference type="ARBA" id="ARBA00022750"/>
    </source>
</evidence>
<evidence type="ECO:0000313" key="10">
    <source>
        <dbReference type="EMBL" id="CAL1408206.1"/>
    </source>
</evidence>
<dbReference type="SUPFAM" id="SSF56672">
    <property type="entry name" value="DNA/RNA polymerases"/>
    <property type="match status" value="1"/>
</dbReference>
<evidence type="ECO:0000259" key="9">
    <source>
        <dbReference type="Pfam" id="PF17917"/>
    </source>
</evidence>
<dbReference type="GO" id="GO:0006508">
    <property type="term" value="P:proteolysis"/>
    <property type="evidence" value="ECO:0007669"/>
    <property type="project" value="UniProtKB-KW"/>
</dbReference>
<keyword evidence="11" id="KW-1185">Reference proteome</keyword>
<proteinExistence type="predicted"/>
<evidence type="ECO:0000256" key="2">
    <source>
        <dbReference type="ARBA" id="ARBA00022679"/>
    </source>
</evidence>
<protein>
    <recommendedName>
        <fullName evidence="9">Reverse transcriptase RNase H-like domain-containing protein</fullName>
    </recommendedName>
</protein>
<dbReference type="Pfam" id="PF17917">
    <property type="entry name" value="RT_RNaseH"/>
    <property type="match status" value="1"/>
</dbReference>
<dbReference type="InterPro" id="IPR041373">
    <property type="entry name" value="RT_RNaseH"/>
</dbReference>
<dbReference type="GO" id="GO:0004519">
    <property type="term" value="F:endonuclease activity"/>
    <property type="evidence" value="ECO:0007669"/>
    <property type="project" value="UniProtKB-KW"/>
</dbReference>
<evidence type="ECO:0000256" key="6">
    <source>
        <dbReference type="ARBA" id="ARBA00022759"/>
    </source>
</evidence>
<dbReference type="GO" id="GO:0003964">
    <property type="term" value="F:RNA-directed DNA polymerase activity"/>
    <property type="evidence" value="ECO:0007669"/>
    <property type="project" value="UniProtKB-KW"/>
</dbReference>
<keyword evidence="5" id="KW-0064">Aspartyl protease</keyword>
<keyword evidence="4" id="KW-0540">Nuclease</keyword>
<evidence type="ECO:0000256" key="7">
    <source>
        <dbReference type="ARBA" id="ARBA00022801"/>
    </source>
</evidence>
<dbReference type="Gene3D" id="3.10.20.370">
    <property type="match status" value="1"/>
</dbReference>
<evidence type="ECO:0000256" key="8">
    <source>
        <dbReference type="ARBA" id="ARBA00022918"/>
    </source>
</evidence>
<evidence type="ECO:0000256" key="4">
    <source>
        <dbReference type="ARBA" id="ARBA00022722"/>
    </source>
</evidence>
<keyword evidence="8" id="KW-0695">RNA-directed DNA polymerase</keyword>
<dbReference type="CDD" id="cd09274">
    <property type="entry name" value="RNase_HI_RT_Ty3"/>
    <property type="match status" value="1"/>
</dbReference>
<keyword evidence="6" id="KW-0255">Endonuclease</keyword>
<dbReference type="PANTHER" id="PTHR33064:SF37">
    <property type="entry name" value="RIBONUCLEASE H"/>
    <property type="match status" value="1"/>
</dbReference>
<keyword evidence="3" id="KW-0548">Nucleotidyltransferase</keyword>
<name>A0AAV2GBW0_9ROSI</name>
<dbReference type="InterPro" id="IPR051320">
    <property type="entry name" value="Viral_Replic_Matur_Polypro"/>
</dbReference>
<sequence>MTTTPTLAMPNFEEPFVIEADASGKGIGAVLTQNGHLIAYMSCLLGPKKESWSTYQKEMLAVVIAVQQWRPYLLGRTFHIFTDQQSLRHLLEQQITTSDQHKWVAKTYGV</sequence>
<evidence type="ECO:0000256" key="3">
    <source>
        <dbReference type="ARBA" id="ARBA00022695"/>
    </source>
</evidence>
<keyword evidence="7" id="KW-0378">Hydrolase</keyword>
<dbReference type="InterPro" id="IPR043502">
    <property type="entry name" value="DNA/RNA_pol_sf"/>
</dbReference>
<evidence type="ECO:0000313" key="11">
    <source>
        <dbReference type="Proteomes" id="UP001497516"/>
    </source>
</evidence>
<organism evidence="10 11">
    <name type="scientific">Linum trigynum</name>
    <dbReference type="NCBI Taxonomy" id="586398"/>
    <lineage>
        <taxon>Eukaryota</taxon>
        <taxon>Viridiplantae</taxon>
        <taxon>Streptophyta</taxon>
        <taxon>Embryophyta</taxon>
        <taxon>Tracheophyta</taxon>
        <taxon>Spermatophyta</taxon>
        <taxon>Magnoliopsida</taxon>
        <taxon>eudicotyledons</taxon>
        <taxon>Gunneridae</taxon>
        <taxon>Pentapetalae</taxon>
        <taxon>rosids</taxon>
        <taxon>fabids</taxon>
        <taxon>Malpighiales</taxon>
        <taxon>Linaceae</taxon>
        <taxon>Linum</taxon>
    </lineage>
</organism>
<evidence type="ECO:0000256" key="1">
    <source>
        <dbReference type="ARBA" id="ARBA00022670"/>
    </source>
</evidence>
<dbReference type="GO" id="GO:0004190">
    <property type="term" value="F:aspartic-type endopeptidase activity"/>
    <property type="evidence" value="ECO:0007669"/>
    <property type="project" value="UniProtKB-KW"/>
</dbReference>
<dbReference type="AlphaFoldDB" id="A0AAV2GBW0"/>
<dbReference type="EMBL" id="OZ034821">
    <property type="protein sequence ID" value="CAL1408206.1"/>
    <property type="molecule type" value="Genomic_DNA"/>
</dbReference>
<keyword evidence="1" id="KW-0645">Protease</keyword>
<accession>A0AAV2GBW0</accession>
<reference evidence="10 11" key="1">
    <citation type="submission" date="2024-04" db="EMBL/GenBank/DDBJ databases">
        <authorList>
            <person name="Fracassetti M."/>
        </authorList>
    </citation>
    <scope>NUCLEOTIDE SEQUENCE [LARGE SCALE GENOMIC DNA]</scope>
</reference>
<keyword evidence="2" id="KW-0808">Transferase</keyword>
<dbReference type="Proteomes" id="UP001497516">
    <property type="component" value="Chromosome 8"/>
</dbReference>
<dbReference type="FunFam" id="3.10.20.370:FF:000001">
    <property type="entry name" value="Retrovirus-related Pol polyprotein from transposon 17.6-like protein"/>
    <property type="match status" value="1"/>
</dbReference>